<proteinExistence type="predicted"/>
<organism evidence="1 2">
    <name type="scientific">Pneumocystis oryctolagi</name>
    <dbReference type="NCBI Taxonomy" id="42067"/>
    <lineage>
        <taxon>Eukaryota</taxon>
        <taxon>Fungi</taxon>
        <taxon>Dikarya</taxon>
        <taxon>Ascomycota</taxon>
        <taxon>Taphrinomycotina</taxon>
        <taxon>Pneumocystomycetes</taxon>
        <taxon>Pneumocystaceae</taxon>
        <taxon>Pneumocystis</taxon>
    </lineage>
</organism>
<evidence type="ECO:0000313" key="1">
    <source>
        <dbReference type="EMBL" id="KAG4304853.1"/>
    </source>
</evidence>
<dbReference type="Proteomes" id="UP000768646">
    <property type="component" value="Unassembled WGS sequence"/>
</dbReference>
<name>A0ACB7CD43_9ASCO</name>
<reference evidence="1 2" key="1">
    <citation type="journal article" date="2021" name="Commun. Biol.">
        <title>Genomic insights into the host specific adaptation of the Pneumocystis genus.</title>
        <authorList>
            <person name="Cisse O.H."/>
            <person name="Ma L."/>
            <person name="Dekker J.P."/>
            <person name="Khil P.P."/>
            <person name="Youn J.-H."/>
            <person name="Brenchley J.M."/>
            <person name="Blair R."/>
            <person name="Pahar B."/>
            <person name="Chabe M."/>
            <person name="Van Rompay K.K.A."/>
            <person name="Keesler R."/>
            <person name="Sukura A."/>
            <person name="Hirsch V."/>
            <person name="Kutty G."/>
            <person name="Liu Y."/>
            <person name="Peng L."/>
            <person name="Chen J."/>
            <person name="Song J."/>
            <person name="Weissenbacher-Lang C."/>
            <person name="Xu J."/>
            <person name="Upham N.S."/>
            <person name="Stajich J.E."/>
            <person name="Cuomo C.A."/>
            <person name="Cushion M.T."/>
            <person name="Kovacs J.A."/>
        </authorList>
    </citation>
    <scope>NUCLEOTIDE SEQUENCE [LARGE SCALE GENOMIC DNA]</scope>
    <source>
        <strain evidence="1 2">RABM</strain>
    </source>
</reference>
<sequence length="554" mass="64261">MIRNLNYFMWLFFIVFLILLIPTYTDSYHQTTVEEILKEKRKHLLFVHQNNTLIPKYAEHFAKFLSYNKGLLSIIFEESIFNDSQVTDATLLIQDEIGNLHKNVNLKGIHFKDSGSLILASSSYKFPSLITIPLFAFNNSTFQKSLTLITQILEQQIKQLQNDVSKNKKVQILDDNDNDHCEFVVYLQLLPIHNNKEPKLREIEKDLQIPNGLPYSLVPPIILSGIIMSPDCKFSLDFNNITGIKKEKYYSDINKITFWQSLLIIIQIYLLIKQMNETSTPSSISRISFWSIWIQASLDGYTCIIFLSTSISHNSIFLSSITASFLSFTLVAIFGMRYLLIIHRIQQPENRVTTVRGNHNETNEETIPLNQQEYTNQSETTRAQQNEYDNRNSISTIYTQFYLFLLIVVSIFPQIMLLPVNKRKYHFHSAWGTFGWLWLQVCILASQDFLGPRFFIPSSFLHSTYDYHPILSEDIETPSSYFDSNGHTVCSICIQNISLPRISKKSTARSASIVLGRRTYMVTPCKHLFHTSCLEKWMRIRLICPVCRHSLPPI</sequence>
<evidence type="ECO:0000313" key="2">
    <source>
        <dbReference type="Proteomes" id="UP000768646"/>
    </source>
</evidence>
<dbReference type="EMBL" id="JABTEG010000006">
    <property type="protein sequence ID" value="KAG4304853.1"/>
    <property type="molecule type" value="Genomic_DNA"/>
</dbReference>
<keyword evidence="2" id="KW-1185">Reference proteome</keyword>
<comment type="caution">
    <text evidence="1">The sequence shown here is derived from an EMBL/GenBank/DDBJ whole genome shotgun (WGS) entry which is preliminary data.</text>
</comment>
<protein>
    <submittedName>
        <fullName evidence="1">Uncharacterized protein</fullName>
    </submittedName>
</protein>
<gene>
    <name evidence="1" type="ORF">PORY_001906</name>
</gene>
<accession>A0ACB7CD43</accession>